<feature type="signal peptide" evidence="3">
    <location>
        <begin position="1"/>
        <end position="24"/>
    </location>
</feature>
<dbReference type="Proteomes" id="UP000275385">
    <property type="component" value="Unassembled WGS sequence"/>
</dbReference>
<evidence type="ECO:0008006" key="6">
    <source>
        <dbReference type="Google" id="ProtNLM"/>
    </source>
</evidence>
<feature type="compositionally biased region" description="Polar residues" evidence="1">
    <location>
        <begin position="416"/>
        <end position="428"/>
    </location>
</feature>
<keyword evidence="5" id="KW-1185">Reference proteome</keyword>
<feature type="compositionally biased region" description="Polar residues" evidence="1">
    <location>
        <begin position="317"/>
        <end position="351"/>
    </location>
</feature>
<protein>
    <recommendedName>
        <fullName evidence="6">LPXTG-domain-containing protein</fullName>
    </recommendedName>
</protein>
<proteinExistence type="predicted"/>
<feature type="compositionally biased region" description="Basic and acidic residues" evidence="1">
    <location>
        <begin position="514"/>
        <end position="524"/>
    </location>
</feature>
<dbReference type="OrthoDB" id="5426678at2759"/>
<dbReference type="AlphaFoldDB" id="A0A420YAT5"/>
<feature type="region of interest" description="Disordered" evidence="1">
    <location>
        <begin position="305"/>
        <end position="543"/>
    </location>
</feature>
<feature type="compositionally biased region" description="Low complexity" evidence="1">
    <location>
        <begin position="490"/>
        <end position="504"/>
    </location>
</feature>
<organism evidence="4 5">
    <name type="scientific">Coniochaeta pulveracea</name>
    <dbReference type="NCBI Taxonomy" id="177199"/>
    <lineage>
        <taxon>Eukaryota</taxon>
        <taxon>Fungi</taxon>
        <taxon>Dikarya</taxon>
        <taxon>Ascomycota</taxon>
        <taxon>Pezizomycotina</taxon>
        <taxon>Sordariomycetes</taxon>
        <taxon>Sordariomycetidae</taxon>
        <taxon>Coniochaetales</taxon>
        <taxon>Coniochaetaceae</taxon>
        <taxon>Coniochaeta</taxon>
    </lineage>
</organism>
<gene>
    <name evidence="4" type="ORF">DL546_003179</name>
</gene>
<evidence type="ECO:0000256" key="2">
    <source>
        <dbReference type="SAM" id="Phobius"/>
    </source>
</evidence>
<evidence type="ECO:0000256" key="1">
    <source>
        <dbReference type="SAM" id="MobiDB-lite"/>
    </source>
</evidence>
<accession>A0A420YAT5</accession>
<keyword evidence="2" id="KW-0812">Transmembrane</keyword>
<name>A0A420YAT5_9PEZI</name>
<comment type="caution">
    <text evidence="4">The sequence shown here is derived from an EMBL/GenBank/DDBJ whole genome shotgun (WGS) entry which is preliminary data.</text>
</comment>
<feature type="compositionally biased region" description="Low complexity" evidence="1">
    <location>
        <begin position="448"/>
        <end position="471"/>
    </location>
</feature>
<evidence type="ECO:0000313" key="4">
    <source>
        <dbReference type="EMBL" id="RKU45008.1"/>
    </source>
</evidence>
<sequence length="543" mass="57743">MARSSFLLASLLLLCWVRQRSVVAIQVTPNSPCSSVCVDSTELDYSDPNSSNTHGTDISCEDDQLTSSPAGMKWQTCISCLQNSTFSQGNENDQMWLLYNMRYSLAYCVFNFLNVSGITGTPCITAFACGTLTNSVASGLLSPQQTTPYGYCSADNSAMTHDNLAHCGSCVKAMGQSHYLTNSLVALDAGCQQKPDVGHTLGLNGSVFSSSIIGMVDPTSIGSPTSKSHGLGLATTTIAGIVVGIIALLLALLAIFFIRHKKRENRRKRASYESRTNTPWGPRAGHIPTSPLSFQCATQMSPKFFPSPDVSAEKETGSSYSIISSPQPNHQTSSLWTSSSFQPISAVTESPQKPDHLTRQSSYGTSPLQSNPFKDNTTNHISSVPLHNLNTSIPSTLPPYPSQTHASPLTRFSPHDFTTPTSATSIRSTAPLIPYHPAEHGTPSLQRGPSGLSPISVSSVSGSSPLLRGSSTGAWSNFSRKASGGVNPRTDGGFTAGTTTTTTGDSVGRGVWGRRKDVEGERGSPVETKMVGTSFPPPPPPRR</sequence>
<evidence type="ECO:0000313" key="5">
    <source>
        <dbReference type="Proteomes" id="UP000275385"/>
    </source>
</evidence>
<reference evidence="4 5" key="1">
    <citation type="submission" date="2018-08" db="EMBL/GenBank/DDBJ databases">
        <title>Draft genome of the lignicolous fungus Coniochaeta pulveracea.</title>
        <authorList>
            <person name="Borstlap C.J."/>
            <person name="De Witt R.N."/>
            <person name="Botha A."/>
            <person name="Volschenk H."/>
        </authorList>
    </citation>
    <scope>NUCLEOTIDE SEQUENCE [LARGE SCALE GENOMIC DNA]</scope>
    <source>
        <strain evidence="4 5">CAB683</strain>
    </source>
</reference>
<feature type="transmembrane region" description="Helical" evidence="2">
    <location>
        <begin position="231"/>
        <end position="258"/>
    </location>
</feature>
<keyword evidence="2" id="KW-0472">Membrane</keyword>
<keyword evidence="3" id="KW-0732">Signal</keyword>
<feature type="region of interest" description="Disordered" evidence="1">
    <location>
        <begin position="266"/>
        <end position="292"/>
    </location>
</feature>
<evidence type="ECO:0000256" key="3">
    <source>
        <dbReference type="SAM" id="SignalP"/>
    </source>
</evidence>
<dbReference type="EMBL" id="QVQW01000024">
    <property type="protein sequence ID" value="RKU45008.1"/>
    <property type="molecule type" value="Genomic_DNA"/>
</dbReference>
<feature type="chain" id="PRO_5019270604" description="LPXTG-domain-containing protein" evidence="3">
    <location>
        <begin position="25"/>
        <end position="543"/>
    </location>
</feature>
<keyword evidence="2" id="KW-1133">Transmembrane helix</keyword>
<feature type="compositionally biased region" description="Polar residues" evidence="1">
    <location>
        <begin position="359"/>
        <end position="382"/>
    </location>
</feature>